<dbReference type="CDD" id="cd07377">
    <property type="entry name" value="WHTH_GntR"/>
    <property type="match status" value="1"/>
</dbReference>
<keyword evidence="6" id="KW-1185">Reference proteome</keyword>
<dbReference type="GO" id="GO:0003677">
    <property type="term" value="F:DNA binding"/>
    <property type="evidence" value="ECO:0007669"/>
    <property type="project" value="UniProtKB-KW"/>
</dbReference>
<keyword evidence="3" id="KW-0804">Transcription</keyword>
<organism evidence="5 6">
    <name type="scientific">Arthrospiribacter ruber</name>
    <dbReference type="NCBI Taxonomy" id="2487934"/>
    <lineage>
        <taxon>Bacteria</taxon>
        <taxon>Pseudomonadati</taxon>
        <taxon>Bacteroidota</taxon>
        <taxon>Cytophagia</taxon>
        <taxon>Cytophagales</taxon>
        <taxon>Cyclobacteriaceae</taxon>
        <taxon>Arthrospiribacter</taxon>
    </lineage>
</organism>
<dbReference type="PANTHER" id="PTHR38445:SF10">
    <property type="entry name" value="GNTR-FAMILY TRANSCRIPTIONAL REGULATOR"/>
    <property type="match status" value="1"/>
</dbReference>
<keyword evidence="1" id="KW-0805">Transcription regulation</keyword>
<evidence type="ECO:0000256" key="1">
    <source>
        <dbReference type="ARBA" id="ARBA00023015"/>
    </source>
</evidence>
<dbReference type="GO" id="GO:0003700">
    <property type="term" value="F:DNA-binding transcription factor activity"/>
    <property type="evidence" value="ECO:0007669"/>
    <property type="project" value="InterPro"/>
</dbReference>
<name>A0A951J1T6_9BACT</name>
<feature type="domain" description="HTH gntR-type" evidence="4">
    <location>
        <begin position="13"/>
        <end position="81"/>
    </location>
</feature>
<dbReference type="EMBL" id="RPHB01000010">
    <property type="protein sequence ID" value="MBW3469867.1"/>
    <property type="molecule type" value="Genomic_DNA"/>
</dbReference>
<evidence type="ECO:0000259" key="4">
    <source>
        <dbReference type="PROSITE" id="PS50949"/>
    </source>
</evidence>
<sequence>MKLNLNIDDSSSIPKYIQVVKAIKGLITSEVLRFGDKIPSINSLSAEYYLSRDTVEKAYAILKKQGIIESVRGKGYYISHHNDLSKYTVLLLFNKLSAYKKEIFNSFVTTLEGRAEINFQVHHCEYELLRKILETQKGGFDFYVVMPHFKKEQEQKAYALLQNLPSEKLVLLDNKPDGLDCFGAIYQDFKTDIYEALKKLNSKLRKYKKLILVFPFHSNYPYPQNIVSGFKKYAFEENLDFDVIQEISDEVSPQNEEAYIVIEETDLVNLIKKVREIPGLEIGKNLGILSYNETPLKEVLQKGITVMSTDFNVMGRLCAEMILSKEGKMIKNGFRVIVRESL</sequence>
<gene>
    <name evidence="5" type="ORF">EGN73_18895</name>
</gene>
<evidence type="ECO:0000313" key="5">
    <source>
        <dbReference type="EMBL" id="MBW3469867.1"/>
    </source>
</evidence>
<dbReference type="Pfam" id="PF00392">
    <property type="entry name" value="GntR"/>
    <property type="match status" value="1"/>
</dbReference>
<dbReference type="AlphaFoldDB" id="A0A951J1T6"/>
<reference evidence="5 6" key="1">
    <citation type="journal article" date="2020" name="Syst. Appl. Microbiol.">
        <title>Arthrospiribacter ruber gen. nov., sp. nov., a novel bacterium isolated from Arthrospira cultures.</title>
        <authorList>
            <person name="Waleron M."/>
            <person name="Misztak A."/>
            <person name="Waleron M.M."/>
            <person name="Furmaniak M."/>
            <person name="Mrozik A."/>
            <person name="Waleron K."/>
        </authorList>
    </citation>
    <scope>NUCLEOTIDE SEQUENCE [LARGE SCALE GENOMIC DNA]</scope>
    <source>
        <strain evidence="5 6">DPMB0001</strain>
    </source>
</reference>
<evidence type="ECO:0000256" key="3">
    <source>
        <dbReference type="ARBA" id="ARBA00023163"/>
    </source>
</evidence>
<dbReference type="PANTHER" id="PTHR38445">
    <property type="entry name" value="HTH-TYPE TRANSCRIPTIONAL REPRESSOR YTRA"/>
    <property type="match status" value="1"/>
</dbReference>
<evidence type="ECO:0000256" key="2">
    <source>
        <dbReference type="ARBA" id="ARBA00023125"/>
    </source>
</evidence>
<keyword evidence="2" id="KW-0238">DNA-binding</keyword>
<dbReference type="InterPro" id="IPR000524">
    <property type="entry name" value="Tscrpt_reg_HTH_GntR"/>
</dbReference>
<accession>A0A951J1T6</accession>
<protein>
    <submittedName>
        <fullName evidence="5">GntR family transcriptional regulator</fullName>
    </submittedName>
</protein>
<dbReference type="SMART" id="SM00345">
    <property type="entry name" value="HTH_GNTR"/>
    <property type="match status" value="1"/>
</dbReference>
<proteinExistence type="predicted"/>
<dbReference type="RefSeq" id="WP_219293264.1">
    <property type="nucleotide sequence ID" value="NZ_RPHB01000010.1"/>
</dbReference>
<comment type="caution">
    <text evidence="5">The sequence shown here is derived from an EMBL/GenBank/DDBJ whole genome shotgun (WGS) entry which is preliminary data.</text>
</comment>
<dbReference type="PROSITE" id="PS50949">
    <property type="entry name" value="HTH_GNTR"/>
    <property type="match status" value="1"/>
</dbReference>
<evidence type="ECO:0000313" key="6">
    <source>
        <dbReference type="Proteomes" id="UP000727490"/>
    </source>
</evidence>
<dbReference type="Proteomes" id="UP000727490">
    <property type="component" value="Unassembled WGS sequence"/>
</dbReference>